<proteinExistence type="predicted"/>
<organism evidence="3 4">
    <name type="scientific">Kutzneria viridogrisea</name>
    <dbReference type="NCBI Taxonomy" id="47990"/>
    <lineage>
        <taxon>Bacteria</taxon>
        <taxon>Bacillati</taxon>
        <taxon>Actinomycetota</taxon>
        <taxon>Actinomycetes</taxon>
        <taxon>Pseudonocardiales</taxon>
        <taxon>Pseudonocardiaceae</taxon>
        <taxon>Kutzneria</taxon>
    </lineage>
</organism>
<sequence length="217" mass="23490">MATGTQGRRADYAEATRRAIIDAARELFDRKGFFGTKVDEIAELARVAAGTVYAAGGKQGLLRILVNEWGTAPILRESRTRLAELSDPREVLALVASASRAVREDHGSVIRVLLAAAPHDETAAEGLHGTTKRYRGTLAAVAEHLHGLGALAEGLDARQATDVLWFYFGYSGYLCLTEDNGWPLAKAERWLLEQCAGALLRADTGQQTEAMDEAQPQ</sequence>
<gene>
    <name evidence="3" type="ORF">BC739_007830</name>
</gene>
<keyword evidence="1" id="KW-0238">DNA-binding</keyword>
<keyword evidence="4" id="KW-1185">Reference proteome</keyword>
<dbReference type="RefSeq" id="WP_025357568.1">
    <property type="nucleotide sequence ID" value="NZ_BAAABQ010000008.1"/>
</dbReference>
<evidence type="ECO:0000313" key="3">
    <source>
        <dbReference type="EMBL" id="MBA8930583.1"/>
    </source>
</evidence>
<comment type="caution">
    <text evidence="3">The sequence shown here is derived from an EMBL/GenBank/DDBJ whole genome shotgun (WGS) entry which is preliminary data.</text>
</comment>
<dbReference type="InterPro" id="IPR001647">
    <property type="entry name" value="HTH_TetR"/>
</dbReference>
<reference evidence="3 4" key="1">
    <citation type="submission" date="2020-08" db="EMBL/GenBank/DDBJ databases">
        <title>Genomic Encyclopedia of Archaeal and Bacterial Type Strains, Phase II (KMG-II): from individual species to whole genera.</title>
        <authorList>
            <person name="Goeker M."/>
        </authorList>
    </citation>
    <scope>NUCLEOTIDE SEQUENCE [LARGE SCALE GENOMIC DNA]</scope>
    <source>
        <strain evidence="3 4">DSM 43850</strain>
    </source>
</reference>
<dbReference type="InterPro" id="IPR050109">
    <property type="entry name" value="HTH-type_TetR-like_transc_reg"/>
</dbReference>
<dbReference type="Pfam" id="PF00440">
    <property type="entry name" value="TetR_N"/>
    <property type="match status" value="1"/>
</dbReference>
<dbReference type="PANTHER" id="PTHR30055">
    <property type="entry name" value="HTH-TYPE TRANSCRIPTIONAL REGULATOR RUTR"/>
    <property type="match status" value="1"/>
</dbReference>
<dbReference type="Gene3D" id="1.10.357.10">
    <property type="entry name" value="Tetracycline Repressor, domain 2"/>
    <property type="match status" value="1"/>
</dbReference>
<dbReference type="InterPro" id="IPR009057">
    <property type="entry name" value="Homeodomain-like_sf"/>
</dbReference>
<evidence type="ECO:0000313" key="4">
    <source>
        <dbReference type="Proteomes" id="UP000517916"/>
    </source>
</evidence>
<dbReference type="Gene3D" id="1.10.10.60">
    <property type="entry name" value="Homeodomain-like"/>
    <property type="match status" value="1"/>
</dbReference>
<dbReference type="SUPFAM" id="SSF48498">
    <property type="entry name" value="Tetracyclin repressor-like, C-terminal domain"/>
    <property type="match status" value="1"/>
</dbReference>
<evidence type="ECO:0000256" key="1">
    <source>
        <dbReference type="ARBA" id="ARBA00023125"/>
    </source>
</evidence>
<evidence type="ECO:0000259" key="2">
    <source>
        <dbReference type="Pfam" id="PF00440"/>
    </source>
</evidence>
<dbReference type="SUPFAM" id="SSF46689">
    <property type="entry name" value="Homeodomain-like"/>
    <property type="match status" value="1"/>
</dbReference>
<dbReference type="InterPro" id="IPR036271">
    <property type="entry name" value="Tet_transcr_reg_TetR-rel_C_sf"/>
</dbReference>
<dbReference type="Proteomes" id="UP000517916">
    <property type="component" value="Unassembled WGS sequence"/>
</dbReference>
<dbReference type="EMBL" id="JACJID010000007">
    <property type="protein sequence ID" value="MBA8930583.1"/>
    <property type="molecule type" value="Genomic_DNA"/>
</dbReference>
<feature type="domain" description="HTH tetR-type" evidence="2">
    <location>
        <begin position="20"/>
        <end position="54"/>
    </location>
</feature>
<accession>A0ABR6BUI6</accession>
<protein>
    <submittedName>
        <fullName evidence="3">AcrR family transcriptional regulator</fullName>
    </submittedName>
</protein>
<dbReference type="PANTHER" id="PTHR30055:SF226">
    <property type="entry name" value="HTH-TYPE TRANSCRIPTIONAL REGULATOR PKSA"/>
    <property type="match status" value="1"/>
</dbReference>
<name>A0ABR6BUI6_9PSEU</name>